<sequence length="423" mass="46351">MGGHAFAPSIHCPRMPPPQYAAVKAHFALRLRTLFHDVAVGTEAPEKRDYGDVDYVVSRPTGSVRTGASAQDVQGRVERALGAVRGRVIHGILFLACPMPGVACYGGGGGCGAAKKKKREGEEEVEEEKEREEFVQLDIVLCPSPSLLAYTLFTRSHGDLFSFLKTGVRPFGLSLRPSGLWVRVAADAKQQESGGKLLSANGCGGGGSDDAHRGGGNEGLLFLSSDVGAILQFLRLDKRKWDQGFERLQDVFEYAVSARWFSKRDFGGQNVRVVTEDGKGKLVSLSALPSSSVSLLPPESRTPLARLLSPPESVDVLTFSLSSLIGSAADSTCEPLLRSLQGHKTRRLERLHSLRRAPQPPQRPIHHFAIASARTSRQSQRRRHHCPQSHAERPLSRLACVQRLVIGNARRRQRNPVQRTQRR</sequence>
<name>A0ABR1XIX1_9PEZI</name>
<organism evidence="2 3">
    <name type="scientific">Phyllosticta citrichinensis</name>
    <dbReference type="NCBI Taxonomy" id="1130410"/>
    <lineage>
        <taxon>Eukaryota</taxon>
        <taxon>Fungi</taxon>
        <taxon>Dikarya</taxon>
        <taxon>Ascomycota</taxon>
        <taxon>Pezizomycotina</taxon>
        <taxon>Dothideomycetes</taxon>
        <taxon>Dothideomycetes incertae sedis</taxon>
        <taxon>Botryosphaeriales</taxon>
        <taxon>Phyllostictaceae</taxon>
        <taxon>Phyllosticta</taxon>
    </lineage>
</organism>
<comment type="caution">
    <text evidence="2">The sequence shown here is derived from an EMBL/GenBank/DDBJ whole genome shotgun (WGS) entry which is preliminary data.</text>
</comment>
<proteinExistence type="predicted"/>
<accession>A0ABR1XIX1</accession>
<evidence type="ECO:0000313" key="3">
    <source>
        <dbReference type="Proteomes" id="UP001456524"/>
    </source>
</evidence>
<evidence type="ECO:0000313" key="2">
    <source>
        <dbReference type="EMBL" id="KAK8156020.1"/>
    </source>
</evidence>
<dbReference type="EMBL" id="JBBWUH010000010">
    <property type="protein sequence ID" value="KAK8156020.1"/>
    <property type="molecule type" value="Genomic_DNA"/>
</dbReference>
<evidence type="ECO:0000256" key="1">
    <source>
        <dbReference type="SAM" id="MobiDB-lite"/>
    </source>
</evidence>
<feature type="region of interest" description="Disordered" evidence="1">
    <location>
        <begin position="374"/>
        <end position="393"/>
    </location>
</feature>
<protein>
    <submittedName>
        <fullName evidence="2">Uncharacterized protein</fullName>
    </submittedName>
</protein>
<reference evidence="2 3" key="1">
    <citation type="journal article" date="2022" name="G3 (Bethesda)">
        <title>Enemy or ally: a genomic approach to elucidate the lifestyle of Phyllosticta citrichinaensis.</title>
        <authorList>
            <person name="Buijs V.A."/>
            <person name="Groenewald J.Z."/>
            <person name="Haridas S."/>
            <person name="LaButti K.M."/>
            <person name="Lipzen A."/>
            <person name="Martin F.M."/>
            <person name="Barry K."/>
            <person name="Grigoriev I.V."/>
            <person name="Crous P.W."/>
            <person name="Seidl M.F."/>
        </authorList>
    </citation>
    <scope>NUCLEOTIDE SEQUENCE [LARGE SCALE GENOMIC DNA]</scope>
    <source>
        <strain evidence="2 3">CBS 129764</strain>
    </source>
</reference>
<dbReference type="Proteomes" id="UP001456524">
    <property type="component" value="Unassembled WGS sequence"/>
</dbReference>
<keyword evidence="3" id="KW-1185">Reference proteome</keyword>
<gene>
    <name evidence="2" type="ORF">IWX90DRAFT_55954</name>
</gene>